<feature type="transmembrane region" description="Helical" evidence="1">
    <location>
        <begin position="64"/>
        <end position="83"/>
    </location>
</feature>
<dbReference type="RefSeq" id="WP_323296087.1">
    <property type="nucleotide sequence ID" value="NZ_JAYFUM010000007.1"/>
</dbReference>
<feature type="transmembrane region" description="Helical" evidence="1">
    <location>
        <begin position="170"/>
        <end position="188"/>
    </location>
</feature>
<reference evidence="3 4" key="1">
    <citation type="submission" date="2023-12" db="EMBL/GenBank/DDBJ databases">
        <title>Novel species of the genus Arcicella isolated from rivers.</title>
        <authorList>
            <person name="Lu H."/>
        </authorList>
    </citation>
    <scope>NUCLEOTIDE SEQUENCE [LARGE SCALE GENOMIC DNA]</scope>
    <source>
        <strain evidence="3 4">KCTC 23307</strain>
    </source>
</reference>
<feature type="transmembrane region" description="Helical" evidence="1">
    <location>
        <begin position="95"/>
        <end position="116"/>
    </location>
</feature>
<dbReference type="Proteomes" id="UP001302949">
    <property type="component" value="Unassembled WGS sequence"/>
</dbReference>
<keyword evidence="1" id="KW-0812">Transmembrane</keyword>
<keyword evidence="4" id="KW-1185">Reference proteome</keyword>
<dbReference type="EMBL" id="JAYFUM010000007">
    <property type="protein sequence ID" value="MEA5138928.1"/>
    <property type="molecule type" value="Genomic_DNA"/>
</dbReference>
<gene>
    <name evidence="3" type="ORF">VB248_07280</name>
</gene>
<protein>
    <submittedName>
        <fullName evidence="3">Phosphatase PAP2-related protein</fullName>
    </submittedName>
</protein>
<organism evidence="3 4">
    <name type="scientific">Arcicella rigui</name>
    <dbReference type="NCBI Taxonomy" id="797020"/>
    <lineage>
        <taxon>Bacteria</taxon>
        <taxon>Pseudomonadati</taxon>
        <taxon>Bacteroidota</taxon>
        <taxon>Cytophagia</taxon>
        <taxon>Cytophagales</taxon>
        <taxon>Flectobacillaceae</taxon>
        <taxon>Arcicella</taxon>
    </lineage>
</organism>
<feature type="domain" description="Sphingomyelin synthase-like" evidence="2">
    <location>
        <begin position="146"/>
        <end position="207"/>
    </location>
</feature>
<feature type="transmembrane region" description="Helical" evidence="1">
    <location>
        <begin position="147"/>
        <end position="163"/>
    </location>
</feature>
<evidence type="ECO:0000313" key="3">
    <source>
        <dbReference type="EMBL" id="MEA5138928.1"/>
    </source>
</evidence>
<proteinExistence type="predicted"/>
<feature type="transmembrane region" description="Helical" evidence="1">
    <location>
        <begin position="219"/>
        <end position="238"/>
    </location>
</feature>
<keyword evidence="1" id="KW-1133">Transmembrane helix</keyword>
<name>A0ABU5Q8K8_9BACT</name>
<sequence>MIKESYTASIKKRWQTSLASSEFTIKLLTSIIIFIIGAVQLSTYFKNIQKREGIELSDFVLNHIPALDVSTPIFTTIYGMLIYMLCKVFTKPQVLLLFTYTFVIETIFRMSTIYLFPLNPPANLVILHDTFAEIAIYGNSEPITKDLFFSGHTSTMVMIWLFLETPREKVISAIAAVVLAVLLLIQHVHYTIDVLGAVFFTVLAYFLARYILQLRWQISCVIMAGFYAIMQIVFILAGKII</sequence>
<dbReference type="InterPro" id="IPR025749">
    <property type="entry name" value="Sphingomyelin_synth-like_dom"/>
</dbReference>
<evidence type="ECO:0000313" key="4">
    <source>
        <dbReference type="Proteomes" id="UP001302949"/>
    </source>
</evidence>
<feature type="transmembrane region" description="Helical" evidence="1">
    <location>
        <begin position="194"/>
        <end position="212"/>
    </location>
</feature>
<accession>A0ABU5Q8K8</accession>
<dbReference type="Pfam" id="PF14360">
    <property type="entry name" value="PAP2_C"/>
    <property type="match status" value="1"/>
</dbReference>
<comment type="caution">
    <text evidence="3">The sequence shown here is derived from an EMBL/GenBank/DDBJ whole genome shotgun (WGS) entry which is preliminary data.</text>
</comment>
<evidence type="ECO:0000256" key="1">
    <source>
        <dbReference type="SAM" id="Phobius"/>
    </source>
</evidence>
<dbReference type="Gene3D" id="1.20.144.10">
    <property type="entry name" value="Phosphatidic acid phosphatase type 2/haloperoxidase"/>
    <property type="match status" value="1"/>
</dbReference>
<keyword evidence="1" id="KW-0472">Membrane</keyword>
<evidence type="ECO:0000259" key="2">
    <source>
        <dbReference type="Pfam" id="PF14360"/>
    </source>
</evidence>
<feature type="transmembrane region" description="Helical" evidence="1">
    <location>
        <begin position="23"/>
        <end position="44"/>
    </location>
</feature>